<dbReference type="SMART" id="SM00647">
    <property type="entry name" value="IBR"/>
    <property type="match status" value="1"/>
</dbReference>
<evidence type="ECO:0000256" key="9">
    <source>
        <dbReference type="ARBA" id="ARBA00022737"/>
    </source>
</evidence>
<evidence type="ECO:0000259" key="15">
    <source>
        <dbReference type="PROSITE" id="PS50089"/>
    </source>
</evidence>
<dbReference type="CDD" id="cd16773">
    <property type="entry name" value="RING-HC_RBR_TRIAD1"/>
    <property type="match status" value="1"/>
</dbReference>
<comment type="pathway">
    <text evidence="4">Protein modification; protein ubiquitination.</text>
</comment>
<name>A0A7J0GHI4_9ERIC</name>
<dbReference type="AlphaFoldDB" id="A0A7J0GHI4"/>
<dbReference type="InterPro" id="IPR031127">
    <property type="entry name" value="E3_UB_ligase_RBR"/>
</dbReference>
<keyword evidence="10 13" id="KW-0863">Zinc-finger</keyword>
<dbReference type="GO" id="GO:0016567">
    <property type="term" value="P:protein ubiquitination"/>
    <property type="evidence" value="ECO:0007669"/>
    <property type="project" value="UniProtKB-UniPathway"/>
</dbReference>
<evidence type="ECO:0000256" key="10">
    <source>
        <dbReference type="ARBA" id="ARBA00022771"/>
    </source>
</evidence>
<organism evidence="17 18">
    <name type="scientific">Actinidia rufa</name>
    <dbReference type="NCBI Taxonomy" id="165716"/>
    <lineage>
        <taxon>Eukaryota</taxon>
        <taxon>Viridiplantae</taxon>
        <taxon>Streptophyta</taxon>
        <taxon>Embryophyta</taxon>
        <taxon>Tracheophyta</taxon>
        <taxon>Spermatophyta</taxon>
        <taxon>Magnoliopsida</taxon>
        <taxon>eudicotyledons</taxon>
        <taxon>Gunneridae</taxon>
        <taxon>Pentapetalae</taxon>
        <taxon>asterids</taxon>
        <taxon>Ericales</taxon>
        <taxon>Actinidiaceae</taxon>
        <taxon>Actinidia</taxon>
    </lineage>
</organism>
<dbReference type="PROSITE" id="PS50089">
    <property type="entry name" value="ZF_RING_2"/>
    <property type="match status" value="1"/>
</dbReference>
<sequence length="440" mass="51089">MEDYASTDEEYYCGEDDCDRDSLDGLEEEESEIQSANRKDSSSKKDDLQRVMDSLSLKEYHARTLLIHYRWDVDKVFSVFVEKGTDKLYKEAGVIVEELNDLSSFHFSMCQVCMEDVPANEMTAMDCGHCFCNNCWTEHFIVKINEGQSKRISCCMAHKCNTICDEGKIRNLVCTSQPDLVEKFDRFLLESYIEDNSRVKWCPSVPHCGNAIRVEDDKYCEVECACVHTKPCPSCHKLVEKSGGCNLVTCICGQHFCWLCAKATGSAHTWDNIEGHSCGRYTKEQGKNLERGKMDLFRYIHYHNRYKAHTESLEAEVHLKEKIQMKISKLEAGESALKDFSWVVNGLYRLFRSRRFLSYSYPFAYYMFGDDLFKNEMTKKEREIKQNLFDDQQQQLEANIEKLSMVLEEPFDVYAEDNLIDTRMKIIALSKITDDLCKKL</sequence>
<dbReference type="PROSITE" id="PS51873">
    <property type="entry name" value="TRIAD"/>
    <property type="match status" value="1"/>
</dbReference>
<dbReference type="InterPro" id="IPR002867">
    <property type="entry name" value="IBR_dom"/>
</dbReference>
<evidence type="ECO:0000256" key="8">
    <source>
        <dbReference type="ARBA" id="ARBA00022723"/>
    </source>
</evidence>
<comment type="caution">
    <text evidence="17">The sequence shown here is derived from an EMBL/GenBank/DDBJ whole genome shotgun (WGS) entry which is preliminary data.</text>
</comment>
<evidence type="ECO:0000256" key="13">
    <source>
        <dbReference type="PROSITE-ProRule" id="PRU00175"/>
    </source>
</evidence>
<evidence type="ECO:0000313" key="18">
    <source>
        <dbReference type="Proteomes" id="UP000585474"/>
    </source>
</evidence>
<dbReference type="UniPathway" id="UPA00143"/>
<dbReference type="GO" id="GO:0008270">
    <property type="term" value="F:zinc ion binding"/>
    <property type="evidence" value="ECO:0007669"/>
    <property type="project" value="UniProtKB-KW"/>
</dbReference>
<dbReference type="Pfam" id="PF19422">
    <property type="entry name" value="Ariadne"/>
    <property type="match status" value="1"/>
</dbReference>
<dbReference type="OrthoDB" id="10009520at2759"/>
<dbReference type="EMBL" id="BJWL01000021">
    <property type="protein sequence ID" value="GFZ10280.1"/>
    <property type="molecule type" value="Genomic_DNA"/>
</dbReference>
<evidence type="ECO:0000256" key="12">
    <source>
        <dbReference type="ARBA" id="ARBA00022833"/>
    </source>
</evidence>
<reference evidence="17 18" key="1">
    <citation type="submission" date="2019-07" db="EMBL/GenBank/DDBJ databases">
        <title>De Novo Assembly of kiwifruit Actinidia rufa.</title>
        <authorList>
            <person name="Sugita-Konishi S."/>
            <person name="Sato K."/>
            <person name="Mori E."/>
            <person name="Abe Y."/>
            <person name="Kisaki G."/>
            <person name="Hamano K."/>
            <person name="Suezawa K."/>
            <person name="Otani M."/>
            <person name="Fukuda T."/>
            <person name="Manabe T."/>
            <person name="Gomi K."/>
            <person name="Tabuchi M."/>
            <person name="Akimitsu K."/>
            <person name="Kataoka I."/>
        </authorList>
    </citation>
    <scope>NUCLEOTIDE SEQUENCE [LARGE SCALE GENOMIC DNA]</scope>
    <source>
        <strain evidence="18">cv. Fuchu</strain>
    </source>
</reference>
<dbReference type="SUPFAM" id="SSF57850">
    <property type="entry name" value="RING/U-box"/>
    <property type="match status" value="2"/>
</dbReference>
<dbReference type="InterPro" id="IPR045840">
    <property type="entry name" value="Ariadne"/>
</dbReference>
<keyword evidence="11" id="KW-0833">Ubl conjugation pathway</keyword>
<evidence type="ECO:0000256" key="2">
    <source>
        <dbReference type="ARBA" id="ARBA00001947"/>
    </source>
</evidence>
<dbReference type="Gene3D" id="3.30.40.10">
    <property type="entry name" value="Zinc/RING finger domain, C3HC4 (zinc finger)"/>
    <property type="match status" value="1"/>
</dbReference>
<evidence type="ECO:0000256" key="6">
    <source>
        <dbReference type="ARBA" id="ARBA00012251"/>
    </source>
</evidence>
<feature type="region of interest" description="Disordered" evidence="14">
    <location>
        <begin position="1"/>
        <end position="45"/>
    </location>
</feature>
<dbReference type="InterPro" id="IPR001841">
    <property type="entry name" value="Znf_RING"/>
</dbReference>
<dbReference type="Pfam" id="PF01485">
    <property type="entry name" value="IBR"/>
    <property type="match status" value="1"/>
</dbReference>
<dbReference type="InterPro" id="IPR044066">
    <property type="entry name" value="TRIAD_supradom"/>
</dbReference>
<dbReference type="GO" id="GO:0061630">
    <property type="term" value="F:ubiquitin protein ligase activity"/>
    <property type="evidence" value="ECO:0007669"/>
    <property type="project" value="UniProtKB-EC"/>
</dbReference>
<evidence type="ECO:0000256" key="3">
    <source>
        <dbReference type="ARBA" id="ARBA00003976"/>
    </source>
</evidence>
<dbReference type="FunFam" id="3.30.40.10:FF:000019">
    <property type="entry name" value="RBR-type E3 ubiquitin transferase"/>
    <property type="match status" value="1"/>
</dbReference>
<proteinExistence type="inferred from homology"/>
<feature type="domain" description="RING-type" evidence="16">
    <location>
        <begin position="106"/>
        <end position="367"/>
    </location>
</feature>
<evidence type="ECO:0000256" key="5">
    <source>
        <dbReference type="ARBA" id="ARBA00005884"/>
    </source>
</evidence>
<feature type="domain" description="RING-type" evidence="15">
    <location>
        <begin position="110"/>
        <end position="159"/>
    </location>
</feature>
<dbReference type="EC" id="2.3.2.31" evidence="6"/>
<keyword evidence="12" id="KW-0862">Zinc</keyword>
<evidence type="ECO:0000259" key="16">
    <source>
        <dbReference type="PROSITE" id="PS51873"/>
    </source>
</evidence>
<comment type="function">
    <text evidence="3">Might act as an E3 ubiquitin-protein ligase, or as part of E3 complex, which accepts ubiquitin from specific E2 ubiquitin-conjugating enzymes and then transfers it to substrates.</text>
</comment>
<evidence type="ECO:0000256" key="4">
    <source>
        <dbReference type="ARBA" id="ARBA00004906"/>
    </source>
</evidence>
<comment type="catalytic activity">
    <reaction evidence="1">
        <text>[E2 ubiquitin-conjugating enzyme]-S-ubiquitinyl-L-cysteine + [acceptor protein]-L-lysine = [E2 ubiquitin-conjugating enzyme]-L-cysteine + [acceptor protein]-N(6)-ubiquitinyl-L-lysine.</text>
        <dbReference type="EC" id="2.3.2.31"/>
    </reaction>
</comment>
<dbReference type="Gene3D" id="1.20.120.1750">
    <property type="match status" value="1"/>
</dbReference>
<gene>
    <name evidence="17" type="ORF">Acr_21g0008790</name>
</gene>
<keyword evidence="7" id="KW-0808">Transferase</keyword>
<accession>A0A7J0GHI4</accession>
<comment type="cofactor">
    <cofactor evidence="2">
        <name>Zn(2+)</name>
        <dbReference type="ChEBI" id="CHEBI:29105"/>
    </cofactor>
</comment>
<keyword evidence="9" id="KW-0677">Repeat</keyword>
<evidence type="ECO:0000256" key="7">
    <source>
        <dbReference type="ARBA" id="ARBA00022679"/>
    </source>
</evidence>
<comment type="similarity">
    <text evidence="5">Belongs to the RBR family. Ariadne subfamily.</text>
</comment>
<dbReference type="CDD" id="cd22586">
    <property type="entry name" value="Rcat_RBR_ARI1-like"/>
    <property type="match status" value="1"/>
</dbReference>
<dbReference type="PANTHER" id="PTHR11685">
    <property type="entry name" value="RBR FAMILY RING FINGER AND IBR DOMAIN-CONTAINING"/>
    <property type="match status" value="1"/>
</dbReference>
<feature type="compositionally biased region" description="Acidic residues" evidence="14">
    <location>
        <begin position="1"/>
        <end position="32"/>
    </location>
</feature>
<protein>
    <recommendedName>
        <fullName evidence="6">RBR-type E3 ubiquitin transferase</fullName>
        <ecNumber evidence="6">2.3.2.31</ecNumber>
    </recommendedName>
</protein>
<dbReference type="InterPro" id="IPR013083">
    <property type="entry name" value="Znf_RING/FYVE/PHD"/>
</dbReference>
<evidence type="ECO:0000256" key="1">
    <source>
        <dbReference type="ARBA" id="ARBA00001798"/>
    </source>
</evidence>
<dbReference type="Proteomes" id="UP000585474">
    <property type="component" value="Unassembled WGS sequence"/>
</dbReference>
<evidence type="ECO:0000313" key="17">
    <source>
        <dbReference type="EMBL" id="GFZ10280.1"/>
    </source>
</evidence>
<evidence type="ECO:0000256" key="11">
    <source>
        <dbReference type="ARBA" id="ARBA00022786"/>
    </source>
</evidence>
<keyword evidence="18" id="KW-1185">Reference proteome</keyword>
<keyword evidence="8" id="KW-0479">Metal-binding</keyword>
<evidence type="ECO:0000256" key="14">
    <source>
        <dbReference type="SAM" id="MobiDB-lite"/>
    </source>
</evidence>